<dbReference type="EMBL" id="WNJQ01000001">
    <property type="protein sequence ID" value="MBC9824514.1"/>
    <property type="molecule type" value="Genomic_DNA"/>
</dbReference>
<protein>
    <submittedName>
        <fullName evidence="2">Aldo/keto reductase family oxidoreductase</fullName>
    </submittedName>
</protein>
<dbReference type="InterPro" id="IPR023210">
    <property type="entry name" value="NADP_OxRdtase_dom"/>
</dbReference>
<dbReference type="Pfam" id="PF00248">
    <property type="entry name" value="Aldo_ket_red"/>
    <property type="match status" value="1"/>
</dbReference>
<sequence length="305" mass="34224">MNMKRMFLGKSELMVPNIALGCMSMGKLSPEEADKVVRNALDLEVDFFDLADIYGGGKAEETLGKVIEMDPSLRERMLIQSKVGIRKGSYDFSKEHLVTSVDGILKRLNTDYLDALLLHRPDALVEPEIVAEVFEELEKSGKVRNFGVSNHNPYQIELLKKYVKQPLVANQMQFSAMHTGMVDAGINVNTEFDNGINRDGGILDYSRLEDMTLQAWSPIKSGGDIFVDNENFPEINAKLKEVGERYGLSNSATAIAWILRHPAHIQAIVGTMTPERLTDYAKASEVRITHEEWYDIYRAAGNKLP</sequence>
<feature type="domain" description="NADP-dependent oxidoreductase" evidence="1">
    <location>
        <begin position="18"/>
        <end position="296"/>
    </location>
</feature>
<dbReference type="PANTHER" id="PTHR43364:SF1">
    <property type="entry name" value="OXIDOREDUCTASE YDHF"/>
    <property type="match status" value="1"/>
</dbReference>
<name>A0ABR7TAN2_9LACT</name>
<accession>A0ABR7TAN2</accession>
<dbReference type="InterPro" id="IPR050523">
    <property type="entry name" value="AKR_Detox_Biosynth"/>
</dbReference>
<dbReference type="PRINTS" id="PR00069">
    <property type="entry name" value="ALDKETRDTASE"/>
</dbReference>
<dbReference type="Gene3D" id="3.20.20.100">
    <property type="entry name" value="NADP-dependent oxidoreductase domain"/>
    <property type="match status" value="1"/>
</dbReference>
<dbReference type="InterPro" id="IPR020471">
    <property type="entry name" value="AKR"/>
</dbReference>
<proteinExistence type="predicted"/>
<evidence type="ECO:0000313" key="3">
    <source>
        <dbReference type="Proteomes" id="UP000638836"/>
    </source>
</evidence>
<dbReference type="CDD" id="cd19092">
    <property type="entry name" value="AKR_BsYcsN_EcYdhF-like"/>
    <property type="match status" value="1"/>
</dbReference>
<dbReference type="Proteomes" id="UP000638836">
    <property type="component" value="Unassembled WGS sequence"/>
</dbReference>
<comment type="caution">
    <text evidence="2">The sequence shown here is derived from an EMBL/GenBank/DDBJ whole genome shotgun (WGS) entry which is preliminary data.</text>
</comment>
<dbReference type="InterPro" id="IPR036812">
    <property type="entry name" value="NAD(P)_OxRdtase_dom_sf"/>
</dbReference>
<dbReference type="SUPFAM" id="SSF51430">
    <property type="entry name" value="NAD(P)-linked oxidoreductase"/>
    <property type="match status" value="1"/>
</dbReference>
<evidence type="ECO:0000259" key="1">
    <source>
        <dbReference type="Pfam" id="PF00248"/>
    </source>
</evidence>
<keyword evidence="3" id="KW-1185">Reference proteome</keyword>
<evidence type="ECO:0000313" key="2">
    <source>
        <dbReference type="EMBL" id="MBC9824514.1"/>
    </source>
</evidence>
<dbReference type="PANTHER" id="PTHR43364">
    <property type="entry name" value="NADH-SPECIFIC METHYLGLYOXAL REDUCTASE-RELATED"/>
    <property type="match status" value="1"/>
</dbReference>
<gene>
    <name evidence="2" type="ORF">GLO26_01545</name>
</gene>
<organism evidence="2 3">
    <name type="scientific">Carnobacterium inhibens</name>
    <dbReference type="NCBI Taxonomy" id="147709"/>
    <lineage>
        <taxon>Bacteria</taxon>
        <taxon>Bacillati</taxon>
        <taxon>Bacillota</taxon>
        <taxon>Bacilli</taxon>
        <taxon>Lactobacillales</taxon>
        <taxon>Carnobacteriaceae</taxon>
        <taxon>Carnobacterium</taxon>
    </lineage>
</organism>
<reference evidence="2 3" key="1">
    <citation type="journal article" date="2020" name="Microorganisms">
        <title>New Insight into Antimicrobial Compounds from Food and Marine-Sourced Carnobacterium Species through Phenotype and Genome Analyses.</title>
        <authorList>
            <person name="Begrem S."/>
            <person name="Ivaniuk F."/>
            <person name="Gigout-Chevalier F."/>
            <person name="Kolypczuk L."/>
            <person name="Bonnetot S."/>
            <person name="Leroi F."/>
            <person name="Grovel O."/>
            <person name="Delbarre-Ladrat C."/>
            <person name="Passerini D."/>
        </authorList>
    </citation>
    <scope>NUCLEOTIDE SEQUENCE [LARGE SCALE GENOMIC DNA]</scope>
    <source>
        <strain evidence="2 3">MIP2551</strain>
    </source>
</reference>